<comment type="caution">
    <text evidence="1">The sequence shown here is derived from an EMBL/GenBank/DDBJ whole genome shotgun (WGS) entry which is preliminary data.</text>
</comment>
<dbReference type="PANTHER" id="PTHR33053:SF24">
    <property type="entry name" value="TRANSPOSASE DOMAIN-CONTAINING PROTEIN"/>
    <property type="match status" value="1"/>
</dbReference>
<evidence type="ECO:0000313" key="2">
    <source>
        <dbReference type="Proteomes" id="UP000821853"/>
    </source>
</evidence>
<gene>
    <name evidence="1" type="ORF">HPB48_008060</name>
</gene>
<evidence type="ECO:0008006" key="3">
    <source>
        <dbReference type="Google" id="ProtNLM"/>
    </source>
</evidence>
<reference evidence="1 2" key="1">
    <citation type="journal article" date="2020" name="Cell">
        <title>Large-Scale Comparative Analyses of Tick Genomes Elucidate Their Genetic Diversity and Vector Capacities.</title>
        <authorList>
            <consortium name="Tick Genome and Microbiome Consortium (TIGMIC)"/>
            <person name="Jia N."/>
            <person name="Wang J."/>
            <person name="Shi W."/>
            <person name="Du L."/>
            <person name="Sun Y."/>
            <person name="Zhan W."/>
            <person name="Jiang J.F."/>
            <person name="Wang Q."/>
            <person name="Zhang B."/>
            <person name="Ji P."/>
            <person name="Bell-Sakyi L."/>
            <person name="Cui X.M."/>
            <person name="Yuan T.T."/>
            <person name="Jiang B.G."/>
            <person name="Yang W.F."/>
            <person name="Lam T.T."/>
            <person name="Chang Q.C."/>
            <person name="Ding S.J."/>
            <person name="Wang X.J."/>
            <person name="Zhu J.G."/>
            <person name="Ruan X.D."/>
            <person name="Zhao L."/>
            <person name="Wei J.T."/>
            <person name="Ye R.Z."/>
            <person name="Que T.C."/>
            <person name="Du C.H."/>
            <person name="Zhou Y.H."/>
            <person name="Cheng J.X."/>
            <person name="Dai P.F."/>
            <person name="Guo W.B."/>
            <person name="Han X.H."/>
            <person name="Huang E.J."/>
            <person name="Li L.F."/>
            <person name="Wei W."/>
            <person name="Gao Y.C."/>
            <person name="Liu J.Z."/>
            <person name="Shao H.Z."/>
            <person name="Wang X."/>
            <person name="Wang C.C."/>
            <person name="Yang T.C."/>
            <person name="Huo Q.B."/>
            <person name="Li W."/>
            <person name="Chen H.Y."/>
            <person name="Chen S.E."/>
            <person name="Zhou L.G."/>
            <person name="Ni X.B."/>
            <person name="Tian J.H."/>
            <person name="Sheng Y."/>
            <person name="Liu T."/>
            <person name="Pan Y.S."/>
            <person name="Xia L.Y."/>
            <person name="Li J."/>
            <person name="Zhao F."/>
            <person name="Cao W.C."/>
        </authorList>
    </citation>
    <scope>NUCLEOTIDE SEQUENCE [LARGE SCALE GENOMIC DNA]</scope>
    <source>
        <strain evidence="1">HaeL-2018</strain>
    </source>
</reference>
<protein>
    <recommendedName>
        <fullName evidence="3">Transposase domain-containing protein</fullName>
    </recommendedName>
</protein>
<proteinExistence type="predicted"/>
<evidence type="ECO:0000313" key="1">
    <source>
        <dbReference type="EMBL" id="KAH9365744.1"/>
    </source>
</evidence>
<dbReference type="OrthoDB" id="6612673at2759"/>
<sequence>MPPGHYCNLGLEHQLRNALALADTPPGGSITLQFSFDGLPISKSSRKELWPIQCRILEHHDAAPFVIGVWAGAGKPDSAEEYLAQFLTELKQLMRNGMSFDGRVIQVSVHSSICDAPARAFVYCIKPHMAHLGCPKCTVEGDNLNHRAYFPPVISTLRTDESVRLQTYYDHHLGVSPLTTLPIDIVSTAPLDYMHLLCLGVTKKLLDLWFRGPYQKPFEVRFGPDERKQLSKLTLSLGPHVPKEFARKPRSTSEVQHWKATELIFFLLYSRPVVLKSVLRSDRYKNFLALHCATFLVSSPTLCTQYVDYAESLYKHFVETFAILYGTDRVSYNVHCVLHLANDVRNFGPVDAFSAFPFENNMQFLKRLLRGQNTPLAQLYNRLKEREGKLAARTSSSARNSSSDIFQLVQEHKGCLLPPGLTPPQYRCAEFRDFTLTVNPPNNCCVVDNSIIIADSFARTTSTLQVLKWYHLVVPH</sequence>
<keyword evidence="2" id="KW-1185">Reference proteome</keyword>
<dbReference type="PANTHER" id="PTHR33053">
    <property type="entry name" value="PROTEIN, PUTATIVE-RELATED"/>
    <property type="match status" value="1"/>
</dbReference>
<dbReference type="Proteomes" id="UP000821853">
    <property type="component" value="Unassembled WGS sequence"/>
</dbReference>
<organism evidence="1 2">
    <name type="scientific">Haemaphysalis longicornis</name>
    <name type="common">Bush tick</name>
    <dbReference type="NCBI Taxonomy" id="44386"/>
    <lineage>
        <taxon>Eukaryota</taxon>
        <taxon>Metazoa</taxon>
        <taxon>Ecdysozoa</taxon>
        <taxon>Arthropoda</taxon>
        <taxon>Chelicerata</taxon>
        <taxon>Arachnida</taxon>
        <taxon>Acari</taxon>
        <taxon>Parasitiformes</taxon>
        <taxon>Ixodida</taxon>
        <taxon>Ixodoidea</taxon>
        <taxon>Ixodidae</taxon>
        <taxon>Haemaphysalinae</taxon>
        <taxon>Haemaphysalis</taxon>
    </lineage>
</organism>
<name>A0A9J6FTX4_HAELO</name>
<dbReference type="VEuPathDB" id="VectorBase:HLOH_041525"/>
<dbReference type="EMBL" id="JABSTR010000003">
    <property type="protein sequence ID" value="KAH9365744.1"/>
    <property type="molecule type" value="Genomic_DNA"/>
</dbReference>
<dbReference type="AlphaFoldDB" id="A0A9J6FTX4"/>
<dbReference type="OMA" id="ANCILRI"/>
<accession>A0A9J6FTX4</accession>